<keyword evidence="2" id="KW-0238">DNA-binding</keyword>
<feature type="transmembrane region" description="Helical" evidence="1">
    <location>
        <begin position="6"/>
        <end position="24"/>
    </location>
</feature>
<dbReference type="EMBL" id="FNBS01000040">
    <property type="protein sequence ID" value="SDG05522.1"/>
    <property type="molecule type" value="Genomic_DNA"/>
</dbReference>
<gene>
    <name evidence="2" type="ORF">SAMN04244560_01708</name>
</gene>
<reference evidence="2 3" key="1">
    <citation type="submission" date="2016-10" db="EMBL/GenBank/DDBJ databases">
        <authorList>
            <person name="de Groot N.N."/>
        </authorList>
    </citation>
    <scope>NUCLEOTIDE SEQUENCE [LARGE SCALE GENOMIC DNA]</scope>
    <source>
        <strain evidence="2 3">DSM 569</strain>
    </source>
</reference>
<dbReference type="InterPro" id="IPR009693">
    <property type="entry name" value="Glucitol_operon_activator"/>
</dbReference>
<keyword evidence="1" id="KW-0472">Membrane</keyword>
<dbReference type="RefSeq" id="WP_029688428.1">
    <property type="nucleotide sequence ID" value="NZ_FNBS01000040.1"/>
</dbReference>
<keyword evidence="1" id="KW-1133">Transmembrane helix</keyword>
<accession>A0A1G7R422</accession>
<dbReference type="PIRSF" id="PIRSF011474">
    <property type="entry name" value="Glucitol_operon_activator"/>
    <property type="match status" value="1"/>
</dbReference>
<proteinExistence type="predicted"/>
<protein>
    <submittedName>
        <fullName evidence="2">DNA-binding transcriptional regulator of glucitol operon</fullName>
    </submittedName>
</protein>
<evidence type="ECO:0000313" key="2">
    <source>
        <dbReference type="EMBL" id="SDG05522.1"/>
    </source>
</evidence>
<evidence type="ECO:0000256" key="1">
    <source>
        <dbReference type="SAM" id="Phobius"/>
    </source>
</evidence>
<dbReference type="Pfam" id="PF06923">
    <property type="entry name" value="GutM"/>
    <property type="match status" value="1"/>
</dbReference>
<dbReference type="GO" id="GO:0003677">
    <property type="term" value="F:DNA binding"/>
    <property type="evidence" value="ECO:0007669"/>
    <property type="project" value="UniProtKB-KW"/>
</dbReference>
<keyword evidence="1" id="KW-0812">Transmembrane</keyword>
<sequence length="127" mass="14145">MVWHIVILLGAAWFIQSILGYLQIKHFNKHLKKMRELGRVAIGKNKGKIRAGVVVLIAVDGSGNIIRVEKMKGVSVFARMKPVKGLEDKNILSIDNNTLKNFDKLTAKAIENAIENFKKFSGEGGEE</sequence>
<dbReference type="AlphaFoldDB" id="A0A1G7R422"/>
<dbReference type="Proteomes" id="UP000183404">
    <property type="component" value="Unassembled WGS sequence"/>
</dbReference>
<evidence type="ECO:0000313" key="3">
    <source>
        <dbReference type="Proteomes" id="UP000183404"/>
    </source>
</evidence>
<name>A0A1G7R422_THETY</name>
<organism evidence="2 3">
    <name type="scientific">Thermoanaerobacter thermohydrosulfuricus</name>
    <name type="common">Clostridium thermohydrosulfuricum</name>
    <dbReference type="NCBI Taxonomy" id="1516"/>
    <lineage>
        <taxon>Bacteria</taxon>
        <taxon>Bacillati</taxon>
        <taxon>Bacillota</taxon>
        <taxon>Clostridia</taxon>
        <taxon>Thermoanaerobacterales</taxon>
        <taxon>Thermoanaerobacteraceae</taxon>
        <taxon>Thermoanaerobacter</taxon>
    </lineage>
</organism>